<name>A0A1H0X9B6_9PSEU</name>
<feature type="region of interest" description="Disordered" evidence="1">
    <location>
        <begin position="1"/>
        <end position="24"/>
    </location>
</feature>
<dbReference type="GO" id="GO:0003700">
    <property type="term" value="F:DNA-binding transcription factor activity"/>
    <property type="evidence" value="ECO:0007669"/>
    <property type="project" value="TreeGrafter"/>
</dbReference>
<dbReference type="GO" id="GO:0003677">
    <property type="term" value="F:DNA binding"/>
    <property type="evidence" value="ECO:0007669"/>
    <property type="project" value="InterPro"/>
</dbReference>
<evidence type="ECO:0000259" key="2">
    <source>
        <dbReference type="Pfam" id="PF09339"/>
    </source>
</evidence>
<feature type="domain" description="HTH iclR-type" evidence="2">
    <location>
        <begin position="27"/>
        <end position="74"/>
    </location>
</feature>
<keyword evidence="4" id="KW-1185">Reference proteome</keyword>
<dbReference type="Gene3D" id="1.10.10.10">
    <property type="entry name" value="Winged helix-like DNA-binding domain superfamily/Winged helix DNA-binding domain"/>
    <property type="match status" value="1"/>
</dbReference>
<gene>
    <name evidence="3" type="ORF">SAMN05421507_1485</name>
</gene>
<evidence type="ECO:0000313" key="3">
    <source>
        <dbReference type="EMBL" id="SDP99056.1"/>
    </source>
</evidence>
<accession>A0A1H0X9B6</accession>
<dbReference type="Pfam" id="PF09339">
    <property type="entry name" value="HTH_IclR"/>
    <property type="match status" value="1"/>
</dbReference>
<dbReference type="InterPro" id="IPR005471">
    <property type="entry name" value="Tscrpt_reg_IclR_N"/>
</dbReference>
<sequence>MFEQLHTERSSRQARSGADGERGARTAATKVLAVLEAFGAYDGAVSPAELARQTDLLRSTTHRMVGFLRPAGLVDVLGGGFLLTSRVAECRRPCRIPSAFLSR</sequence>
<protein>
    <submittedName>
        <fullName evidence="3">IclR helix-turn-helix domain-containing protein</fullName>
    </submittedName>
</protein>
<dbReference type="STRING" id="641025.SAMN05421507_1485"/>
<dbReference type="EMBL" id="FNIX01000048">
    <property type="protein sequence ID" value="SDP99056.1"/>
    <property type="molecule type" value="Genomic_DNA"/>
</dbReference>
<dbReference type="GO" id="GO:0045892">
    <property type="term" value="P:negative regulation of DNA-templated transcription"/>
    <property type="evidence" value="ECO:0007669"/>
    <property type="project" value="TreeGrafter"/>
</dbReference>
<dbReference type="AlphaFoldDB" id="A0A1H0X9B6"/>
<dbReference type="PANTHER" id="PTHR30136">
    <property type="entry name" value="HELIX-TURN-HELIX TRANSCRIPTIONAL REGULATOR, ICLR FAMILY"/>
    <property type="match status" value="1"/>
</dbReference>
<evidence type="ECO:0000256" key="1">
    <source>
        <dbReference type="SAM" id="MobiDB-lite"/>
    </source>
</evidence>
<reference evidence="4" key="1">
    <citation type="submission" date="2016-10" db="EMBL/GenBank/DDBJ databases">
        <authorList>
            <person name="Varghese N."/>
            <person name="Submissions S."/>
        </authorList>
    </citation>
    <scope>NUCLEOTIDE SEQUENCE [LARGE SCALE GENOMIC DNA]</scope>
    <source>
        <strain evidence="4">CGMCC 4.6609</strain>
    </source>
</reference>
<evidence type="ECO:0000313" key="4">
    <source>
        <dbReference type="Proteomes" id="UP000199691"/>
    </source>
</evidence>
<dbReference type="Proteomes" id="UP000199691">
    <property type="component" value="Unassembled WGS sequence"/>
</dbReference>
<proteinExistence type="predicted"/>
<feature type="compositionally biased region" description="Basic and acidic residues" evidence="1">
    <location>
        <begin position="1"/>
        <end position="11"/>
    </location>
</feature>
<dbReference type="InterPro" id="IPR036390">
    <property type="entry name" value="WH_DNA-bd_sf"/>
</dbReference>
<dbReference type="InterPro" id="IPR050707">
    <property type="entry name" value="HTH_MetabolicPath_Reg"/>
</dbReference>
<organism evidence="3 4">
    <name type="scientific">Lentzea jiangxiensis</name>
    <dbReference type="NCBI Taxonomy" id="641025"/>
    <lineage>
        <taxon>Bacteria</taxon>
        <taxon>Bacillati</taxon>
        <taxon>Actinomycetota</taxon>
        <taxon>Actinomycetes</taxon>
        <taxon>Pseudonocardiales</taxon>
        <taxon>Pseudonocardiaceae</taxon>
        <taxon>Lentzea</taxon>
    </lineage>
</organism>
<dbReference type="PANTHER" id="PTHR30136:SF35">
    <property type="entry name" value="HTH-TYPE TRANSCRIPTIONAL REGULATOR RV1719"/>
    <property type="match status" value="1"/>
</dbReference>
<dbReference type="InterPro" id="IPR036388">
    <property type="entry name" value="WH-like_DNA-bd_sf"/>
</dbReference>
<dbReference type="SUPFAM" id="SSF46785">
    <property type="entry name" value="Winged helix' DNA-binding domain"/>
    <property type="match status" value="1"/>
</dbReference>